<dbReference type="InterPro" id="IPR036097">
    <property type="entry name" value="HisK_dim/P_sf"/>
</dbReference>
<protein>
    <recommendedName>
        <fullName evidence="3">histidine kinase</fullName>
        <ecNumber evidence="3">2.7.13.3</ecNumber>
    </recommendedName>
</protein>
<dbReference type="PROSITE" id="PS50885">
    <property type="entry name" value="HAMP"/>
    <property type="match status" value="1"/>
</dbReference>
<dbReference type="CDD" id="cd00082">
    <property type="entry name" value="HisKA"/>
    <property type="match status" value="1"/>
</dbReference>
<dbReference type="EC" id="2.7.13.3" evidence="3"/>
<comment type="catalytic activity">
    <reaction evidence="1">
        <text>ATP + protein L-histidine = ADP + protein N-phospho-L-histidine.</text>
        <dbReference type="EC" id="2.7.13.3"/>
    </reaction>
</comment>
<evidence type="ECO:0000256" key="3">
    <source>
        <dbReference type="ARBA" id="ARBA00012438"/>
    </source>
</evidence>
<dbReference type="InterPro" id="IPR003660">
    <property type="entry name" value="HAMP_dom"/>
</dbReference>
<evidence type="ECO:0000256" key="9">
    <source>
        <dbReference type="ARBA" id="ARBA00023012"/>
    </source>
</evidence>
<evidence type="ECO:0000313" key="15">
    <source>
        <dbReference type="Proteomes" id="UP000538666"/>
    </source>
</evidence>
<dbReference type="InterPro" id="IPR004358">
    <property type="entry name" value="Sig_transdc_His_kin-like_C"/>
</dbReference>
<evidence type="ECO:0000256" key="11">
    <source>
        <dbReference type="SAM" id="Phobius"/>
    </source>
</evidence>
<dbReference type="InterPro" id="IPR005467">
    <property type="entry name" value="His_kinase_dom"/>
</dbReference>
<dbReference type="Gene3D" id="1.10.287.130">
    <property type="match status" value="1"/>
</dbReference>
<keyword evidence="4" id="KW-0597">Phosphoprotein</keyword>
<keyword evidence="5" id="KW-0808">Transferase</keyword>
<comment type="caution">
    <text evidence="14">The sequence shown here is derived from an EMBL/GenBank/DDBJ whole genome shotgun (WGS) entry which is preliminary data.</text>
</comment>
<reference evidence="14 15" key="1">
    <citation type="submission" date="2020-08" db="EMBL/GenBank/DDBJ databases">
        <title>Genomic Encyclopedia of Type Strains, Phase IV (KMG-IV): sequencing the most valuable type-strain genomes for metagenomic binning, comparative biology and taxonomic classification.</title>
        <authorList>
            <person name="Goeker M."/>
        </authorList>
    </citation>
    <scope>NUCLEOTIDE SEQUENCE [LARGE SCALE GENOMIC DNA]</scope>
    <source>
        <strain evidence="14 15">DSM 103733</strain>
    </source>
</reference>
<evidence type="ECO:0000256" key="8">
    <source>
        <dbReference type="ARBA" id="ARBA00022989"/>
    </source>
</evidence>
<name>A0A841JPS9_9BACT</name>
<dbReference type="PANTHER" id="PTHR45436">
    <property type="entry name" value="SENSOR HISTIDINE KINASE YKOH"/>
    <property type="match status" value="1"/>
</dbReference>
<keyword evidence="10 11" id="KW-0472">Membrane</keyword>
<evidence type="ECO:0000256" key="1">
    <source>
        <dbReference type="ARBA" id="ARBA00000085"/>
    </source>
</evidence>
<dbReference type="PROSITE" id="PS50109">
    <property type="entry name" value="HIS_KIN"/>
    <property type="match status" value="1"/>
</dbReference>
<dbReference type="Gene3D" id="3.30.565.10">
    <property type="entry name" value="Histidine kinase-like ATPase, C-terminal domain"/>
    <property type="match status" value="1"/>
</dbReference>
<gene>
    <name evidence="14" type="ORF">HNQ77_001094</name>
</gene>
<proteinExistence type="predicted"/>
<dbReference type="SUPFAM" id="SSF55874">
    <property type="entry name" value="ATPase domain of HSP90 chaperone/DNA topoisomerase II/histidine kinase"/>
    <property type="match status" value="1"/>
</dbReference>
<sequence>MFATAAIMLSITSFYMLRHSLLATEDHELQERAEDVQLLLTQLGPEASPMLLRQKFAEIYKVKDDGKYLQVLDQEGAWIFRSKRMIESGLYPGPPAGLPHQGSVTQFHQGTRYVRALAYPIAANGRAYSVQTGLAMNKSMVLLSAFLTELLWLTPAVIVLAAAGGHFMARKALAPVAAIAVETRRINDRNLNIRLPISATSDEISQLSETLNQMLERVESGVRSIRDFTANAAHELRTPLALIRTEVEVALSMPRRGDEFREACEQVQLETVRMTTLIDSLLMLARVDAGTEALRFETLEGCEVLRRLAEKWKNAVRSAGLELEVELLTQPAFVVADHSSLQRLLTALLDNAIRYTPVGGSVVLRIARANGRVMFSVQDTGIGIAPEHQARIFDRFYRVDNIGGASRGSGLGLSLAQGIAQQHDALLCVESAAGRGSCFHFSLPEYLKPAATHERALTLAGVRS</sequence>
<dbReference type="InterPro" id="IPR036890">
    <property type="entry name" value="HATPase_C_sf"/>
</dbReference>
<dbReference type="RefSeq" id="WP_184084606.1">
    <property type="nucleotide sequence ID" value="NZ_JACHEK010000002.1"/>
</dbReference>
<evidence type="ECO:0000256" key="5">
    <source>
        <dbReference type="ARBA" id="ARBA00022679"/>
    </source>
</evidence>
<feature type="domain" description="HAMP" evidence="13">
    <location>
        <begin position="170"/>
        <end position="223"/>
    </location>
</feature>
<dbReference type="SMART" id="SM00304">
    <property type="entry name" value="HAMP"/>
    <property type="match status" value="1"/>
</dbReference>
<dbReference type="Pfam" id="PF02518">
    <property type="entry name" value="HATPase_c"/>
    <property type="match status" value="1"/>
</dbReference>
<dbReference type="Pfam" id="PF00512">
    <property type="entry name" value="HisKA"/>
    <property type="match status" value="1"/>
</dbReference>
<keyword evidence="6 11" id="KW-0812">Transmembrane</keyword>
<dbReference type="EMBL" id="JACHEK010000002">
    <property type="protein sequence ID" value="MBB6143150.1"/>
    <property type="molecule type" value="Genomic_DNA"/>
</dbReference>
<keyword evidence="8 11" id="KW-1133">Transmembrane helix</keyword>
<keyword evidence="9" id="KW-0902">Two-component regulatory system</keyword>
<evidence type="ECO:0000256" key="4">
    <source>
        <dbReference type="ARBA" id="ARBA00022553"/>
    </source>
</evidence>
<evidence type="ECO:0000313" key="14">
    <source>
        <dbReference type="EMBL" id="MBB6143150.1"/>
    </source>
</evidence>
<dbReference type="InterPro" id="IPR003594">
    <property type="entry name" value="HATPase_dom"/>
</dbReference>
<evidence type="ECO:0000256" key="10">
    <source>
        <dbReference type="ARBA" id="ARBA00023136"/>
    </source>
</evidence>
<dbReference type="GO" id="GO:0000155">
    <property type="term" value="F:phosphorelay sensor kinase activity"/>
    <property type="evidence" value="ECO:0007669"/>
    <property type="project" value="InterPro"/>
</dbReference>
<dbReference type="PANTHER" id="PTHR45436:SF15">
    <property type="entry name" value="SENSOR HISTIDINE KINASE CUSS"/>
    <property type="match status" value="1"/>
</dbReference>
<comment type="subcellular location">
    <subcellularLocation>
        <location evidence="2">Membrane</location>
        <topology evidence="2">Multi-pass membrane protein</topology>
    </subcellularLocation>
</comment>
<dbReference type="SUPFAM" id="SSF158472">
    <property type="entry name" value="HAMP domain-like"/>
    <property type="match status" value="1"/>
</dbReference>
<dbReference type="Gene3D" id="6.10.340.10">
    <property type="match status" value="1"/>
</dbReference>
<dbReference type="AlphaFoldDB" id="A0A841JPS9"/>
<organism evidence="14 15">
    <name type="scientific">Silvibacterium bohemicum</name>
    <dbReference type="NCBI Taxonomy" id="1577686"/>
    <lineage>
        <taxon>Bacteria</taxon>
        <taxon>Pseudomonadati</taxon>
        <taxon>Acidobacteriota</taxon>
        <taxon>Terriglobia</taxon>
        <taxon>Terriglobales</taxon>
        <taxon>Acidobacteriaceae</taxon>
        <taxon>Silvibacterium</taxon>
    </lineage>
</organism>
<keyword evidence="7 14" id="KW-0418">Kinase</keyword>
<evidence type="ECO:0000259" key="12">
    <source>
        <dbReference type="PROSITE" id="PS50109"/>
    </source>
</evidence>
<dbReference type="Proteomes" id="UP000538666">
    <property type="component" value="Unassembled WGS sequence"/>
</dbReference>
<evidence type="ECO:0000256" key="6">
    <source>
        <dbReference type="ARBA" id="ARBA00022692"/>
    </source>
</evidence>
<accession>A0A841JPS9</accession>
<dbReference type="PRINTS" id="PR00344">
    <property type="entry name" value="BCTRLSENSOR"/>
</dbReference>
<evidence type="ECO:0000259" key="13">
    <source>
        <dbReference type="PROSITE" id="PS50885"/>
    </source>
</evidence>
<feature type="domain" description="Histidine kinase" evidence="12">
    <location>
        <begin position="231"/>
        <end position="447"/>
    </location>
</feature>
<feature type="transmembrane region" description="Helical" evidence="11">
    <location>
        <begin position="140"/>
        <end position="163"/>
    </location>
</feature>
<dbReference type="InterPro" id="IPR050428">
    <property type="entry name" value="TCS_sensor_his_kinase"/>
</dbReference>
<dbReference type="Pfam" id="PF00672">
    <property type="entry name" value="HAMP"/>
    <property type="match status" value="1"/>
</dbReference>
<dbReference type="FunFam" id="3.30.565.10:FF:000006">
    <property type="entry name" value="Sensor histidine kinase WalK"/>
    <property type="match status" value="1"/>
</dbReference>
<dbReference type="InterPro" id="IPR003661">
    <property type="entry name" value="HisK_dim/P_dom"/>
</dbReference>
<dbReference type="SUPFAM" id="SSF47384">
    <property type="entry name" value="Homodimeric domain of signal transducing histidine kinase"/>
    <property type="match status" value="1"/>
</dbReference>
<dbReference type="CDD" id="cd06225">
    <property type="entry name" value="HAMP"/>
    <property type="match status" value="1"/>
</dbReference>
<dbReference type="SMART" id="SM00387">
    <property type="entry name" value="HATPase_c"/>
    <property type="match status" value="1"/>
</dbReference>
<evidence type="ECO:0000256" key="2">
    <source>
        <dbReference type="ARBA" id="ARBA00004141"/>
    </source>
</evidence>
<dbReference type="GO" id="GO:0005886">
    <property type="term" value="C:plasma membrane"/>
    <property type="evidence" value="ECO:0007669"/>
    <property type="project" value="TreeGrafter"/>
</dbReference>
<dbReference type="SMART" id="SM00388">
    <property type="entry name" value="HisKA"/>
    <property type="match status" value="1"/>
</dbReference>
<keyword evidence="15" id="KW-1185">Reference proteome</keyword>
<evidence type="ECO:0000256" key="7">
    <source>
        <dbReference type="ARBA" id="ARBA00022777"/>
    </source>
</evidence>